<dbReference type="InterPro" id="IPR013785">
    <property type="entry name" value="Aldolase_TIM"/>
</dbReference>
<comment type="similarity">
    <text evidence="2">Belongs to the DapA family.</text>
</comment>
<dbReference type="Gene3D" id="3.20.20.70">
    <property type="entry name" value="Aldolase class I"/>
    <property type="match status" value="1"/>
</dbReference>
<protein>
    <submittedName>
        <fullName evidence="5">4-hydroxy-tetrahydrodipicolinate synthase</fullName>
    </submittedName>
</protein>
<feature type="active site" description="Proton donor/acceptor" evidence="3">
    <location>
        <position position="138"/>
    </location>
</feature>
<dbReference type="PANTHER" id="PTHR42849:SF1">
    <property type="entry name" value="N-ACETYLNEURAMINATE LYASE"/>
    <property type="match status" value="1"/>
</dbReference>
<proteinExistence type="inferred from homology"/>
<dbReference type="RefSeq" id="WP_073572153.1">
    <property type="nucleotide sequence ID" value="NZ_FRXN01000003.1"/>
</dbReference>
<evidence type="ECO:0000256" key="3">
    <source>
        <dbReference type="PIRSR" id="PIRSR001365-1"/>
    </source>
</evidence>
<keyword evidence="6" id="KW-1185">Reference proteome</keyword>
<evidence type="ECO:0000313" key="5">
    <source>
        <dbReference type="EMBL" id="SHO63102.1"/>
    </source>
</evidence>
<dbReference type="AlphaFoldDB" id="A0A1M7ZE36"/>
<dbReference type="PRINTS" id="PR00146">
    <property type="entry name" value="DHPICSNTHASE"/>
</dbReference>
<evidence type="ECO:0000256" key="4">
    <source>
        <dbReference type="PIRSR" id="PIRSR001365-2"/>
    </source>
</evidence>
<gene>
    <name evidence="5" type="ORF">SAMN04488108_2527</name>
</gene>
<feature type="binding site" evidence="4">
    <location>
        <position position="50"/>
    </location>
    <ligand>
        <name>pyruvate</name>
        <dbReference type="ChEBI" id="CHEBI:15361"/>
    </ligand>
</feature>
<dbReference type="PANTHER" id="PTHR42849">
    <property type="entry name" value="N-ACETYLNEURAMINATE LYASE"/>
    <property type="match status" value="1"/>
</dbReference>
<dbReference type="STRING" id="1073327.SAMN04488108_2527"/>
<evidence type="ECO:0000256" key="2">
    <source>
        <dbReference type="PIRNR" id="PIRNR001365"/>
    </source>
</evidence>
<dbReference type="GO" id="GO:0005829">
    <property type="term" value="C:cytosol"/>
    <property type="evidence" value="ECO:0007669"/>
    <property type="project" value="TreeGrafter"/>
</dbReference>
<dbReference type="InterPro" id="IPR002220">
    <property type="entry name" value="DapA-like"/>
</dbReference>
<keyword evidence="1 2" id="KW-0456">Lyase</keyword>
<feature type="binding site" evidence="4">
    <location>
        <position position="210"/>
    </location>
    <ligand>
        <name>pyruvate</name>
        <dbReference type="ChEBI" id="CHEBI:15361"/>
    </ligand>
</feature>
<dbReference type="GO" id="GO:0019262">
    <property type="term" value="P:N-acetylneuraminate catabolic process"/>
    <property type="evidence" value="ECO:0007669"/>
    <property type="project" value="TreeGrafter"/>
</dbReference>
<accession>A0A1M7ZE36</accession>
<feature type="active site" description="Schiff-base intermediate with substrate" evidence="3">
    <location>
        <position position="166"/>
    </location>
</feature>
<evidence type="ECO:0000313" key="6">
    <source>
        <dbReference type="Proteomes" id="UP000184609"/>
    </source>
</evidence>
<dbReference type="Pfam" id="PF00701">
    <property type="entry name" value="DHDPS"/>
    <property type="match status" value="1"/>
</dbReference>
<organism evidence="5 6">
    <name type="scientific">Algoriphagus zhangzhouensis</name>
    <dbReference type="NCBI Taxonomy" id="1073327"/>
    <lineage>
        <taxon>Bacteria</taxon>
        <taxon>Pseudomonadati</taxon>
        <taxon>Bacteroidota</taxon>
        <taxon>Cytophagia</taxon>
        <taxon>Cytophagales</taxon>
        <taxon>Cyclobacteriaceae</taxon>
        <taxon>Algoriphagus</taxon>
    </lineage>
</organism>
<dbReference type="OrthoDB" id="9782828at2"/>
<evidence type="ECO:0000256" key="1">
    <source>
        <dbReference type="ARBA" id="ARBA00023239"/>
    </source>
</evidence>
<dbReference type="GO" id="GO:0008747">
    <property type="term" value="F:N-acetylneuraminate lyase activity"/>
    <property type="evidence" value="ECO:0007669"/>
    <property type="project" value="TreeGrafter"/>
</dbReference>
<sequence length="310" mass="34445">MSNKFSFRGIIPPLVTPLLPDFTLDVFSLEKILNHIIEGGVHGVFILGTTGESPSLSQKIKIQLIRETCRIVDDRIPVLVGITDCALGDSLELAEMATNYGANAVVAAPPFYMNISQTDLELYFRDLANRCELPLMLYTIPSHAKTPISIETAKSLSKHPNIVGLKDSTGNMDYMNSLSEVFADHPDFGLLIGPEERLLDSMKVGFQGGVSGGANVYPQIYVKCFEYFEDGDLDKAQEFQNMILELSAELYSHVDHPSSYLKGLKECMKLSHLSGGILSPPQRPFSDDEKLTFHKKFDKIKAKIQKLLEE</sequence>
<dbReference type="Proteomes" id="UP000184609">
    <property type="component" value="Unassembled WGS sequence"/>
</dbReference>
<dbReference type="PIRSF" id="PIRSF001365">
    <property type="entry name" value="DHDPS"/>
    <property type="match status" value="1"/>
</dbReference>
<dbReference type="CDD" id="cd00408">
    <property type="entry name" value="DHDPS-like"/>
    <property type="match status" value="1"/>
</dbReference>
<dbReference type="EMBL" id="FRXN01000003">
    <property type="protein sequence ID" value="SHO63102.1"/>
    <property type="molecule type" value="Genomic_DNA"/>
</dbReference>
<dbReference type="SUPFAM" id="SSF51569">
    <property type="entry name" value="Aldolase"/>
    <property type="match status" value="1"/>
</dbReference>
<name>A0A1M7ZE36_9BACT</name>
<dbReference type="SMART" id="SM01130">
    <property type="entry name" value="DHDPS"/>
    <property type="match status" value="1"/>
</dbReference>
<reference evidence="6" key="1">
    <citation type="submission" date="2016-12" db="EMBL/GenBank/DDBJ databases">
        <authorList>
            <person name="Varghese N."/>
            <person name="Submissions S."/>
        </authorList>
    </citation>
    <scope>NUCLEOTIDE SEQUENCE [LARGE SCALE GENOMIC DNA]</scope>
    <source>
        <strain evidence="6">DSM 25035</strain>
    </source>
</reference>